<dbReference type="CDD" id="cd00177">
    <property type="entry name" value="START"/>
    <property type="match status" value="1"/>
</dbReference>
<feature type="transmembrane region" description="Helical" evidence="1">
    <location>
        <begin position="20"/>
        <end position="43"/>
    </location>
</feature>
<dbReference type="PANTHER" id="PTHR19308">
    <property type="entry name" value="PHOSPHATIDYLCHOLINE TRANSFER PROTEIN"/>
    <property type="match status" value="1"/>
</dbReference>
<reference evidence="3 4" key="1">
    <citation type="submission" date="2009-12" db="EMBL/GenBank/DDBJ databases">
        <title>The draft genome of Batrachochytrium dendrobatidis.</title>
        <authorList>
            <consortium name="US DOE Joint Genome Institute (JGI-PGF)"/>
            <person name="Kuo A."/>
            <person name="Salamov A."/>
            <person name="Schmutz J."/>
            <person name="Lucas S."/>
            <person name="Pitluck S."/>
            <person name="Rosenblum E."/>
            <person name="Stajich J."/>
            <person name="Eisen M."/>
            <person name="Grigoriev I.V."/>
        </authorList>
    </citation>
    <scope>NUCLEOTIDE SEQUENCE [LARGE SCALE GENOMIC DNA]</scope>
    <source>
        <strain evidence="4">JAM81 / FGSC 10211</strain>
    </source>
</reference>
<evidence type="ECO:0000313" key="3">
    <source>
        <dbReference type="EMBL" id="EGF79515.1"/>
    </source>
</evidence>
<dbReference type="STRING" id="684364.F4P5Z9"/>
<dbReference type="GO" id="GO:0008289">
    <property type="term" value="F:lipid binding"/>
    <property type="evidence" value="ECO:0007669"/>
    <property type="project" value="InterPro"/>
</dbReference>
<gene>
    <name evidence="3" type="ORF">BATDEDRAFT_89585</name>
</gene>
<dbReference type="InterPro" id="IPR002913">
    <property type="entry name" value="START_lipid-bd_dom"/>
</dbReference>
<evidence type="ECO:0000313" key="4">
    <source>
        <dbReference type="Proteomes" id="UP000007241"/>
    </source>
</evidence>
<dbReference type="Pfam" id="PF01852">
    <property type="entry name" value="START"/>
    <property type="match status" value="1"/>
</dbReference>
<dbReference type="RefSeq" id="XP_006680187.1">
    <property type="nucleotide sequence ID" value="XM_006680124.1"/>
</dbReference>
<feature type="domain" description="START" evidence="2">
    <location>
        <begin position="185"/>
        <end position="345"/>
    </location>
</feature>
<dbReference type="InParanoid" id="F4P5Z9"/>
<dbReference type="PROSITE" id="PS50848">
    <property type="entry name" value="START"/>
    <property type="match status" value="1"/>
</dbReference>
<accession>F4P5Z9</accession>
<dbReference type="GeneID" id="18243544"/>
<keyword evidence="1" id="KW-1133">Transmembrane helix</keyword>
<proteinExistence type="predicted"/>
<keyword evidence="4" id="KW-1185">Reference proteome</keyword>
<sequence>MHRTHQDSDVSGWMNSIARLISVAALAVAIPSLLSVTLLGLPLDWTHQLLLAGLAVAAVDIANVAMKPKASMTLSNCDSPSQHQGLQAVHLPISYATLPKGFPHSSTFNIQSMASTEMSSTLAPAAASDPILKDSGGNNSSTASIQHASVKPDPYIGELDELANRFVGLCNLEADPVGTGSSFKWQPVVDQTKGNFAIQVHQRTGHSVFFRVVVDLESTPEEAFDLLADITIRPTWDDMCETADRIESVSGATNIQYIRSKGVWPTAPRDALVVAFVKRLDDGRYLNVTHSIDSHPNYESISGDVRMMAHLAGVLVGPHPTKPNMTRCFQIVDGDLGGWLPQSVVGLVTTQAFPVSMRRVNTILKEVDTPRTVSKIIERAELIQKSGDIPADSIVAQTVPKAADTISDTASSLAKRNPRRAITVASKRSVMSIFKFIYKILEKSQPLMVLVLFIAYFFKRK</sequence>
<evidence type="ECO:0000259" key="2">
    <source>
        <dbReference type="PROSITE" id="PS50848"/>
    </source>
</evidence>
<dbReference type="InterPro" id="IPR051213">
    <property type="entry name" value="START_lipid_transfer"/>
</dbReference>
<protein>
    <recommendedName>
        <fullName evidence="2">START domain-containing protein</fullName>
    </recommendedName>
</protein>
<dbReference type="Gene3D" id="3.30.530.20">
    <property type="match status" value="1"/>
</dbReference>
<organism evidence="3 4">
    <name type="scientific">Batrachochytrium dendrobatidis (strain JAM81 / FGSC 10211)</name>
    <name type="common">Frog chytrid fungus</name>
    <dbReference type="NCBI Taxonomy" id="684364"/>
    <lineage>
        <taxon>Eukaryota</taxon>
        <taxon>Fungi</taxon>
        <taxon>Fungi incertae sedis</taxon>
        <taxon>Chytridiomycota</taxon>
        <taxon>Chytridiomycota incertae sedis</taxon>
        <taxon>Chytridiomycetes</taxon>
        <taxon>Rhizophydiales</taxon>
        <taxon>Rhizophydiales incertae sedis</taxon>
        <taxon>Batrachochytrium</taxon>
    </lineage>
</organism>
<dbReference type="HOGENOM" id="CLU_593095_0_0_1"/>
<dbReference type="SMART" id="SM00234">
    <property type="entry name" value="START"/>
    <property type="match status" value="1"/>
</dbReference>
<dbReference type="Proteomes" id="UP000007241">
    <property type="component" value="Unassembled WGS sequence"/>
</dbReference>
<keyword evidence="1" id="KW-0472">Membrane</keyword>
<dbReference type="EMBL" id="GL882886">
    <property type="protein sequence ID" value="EGF79515.1"/>
    <property type="molecule type" value="Genomic_DNA"/>
</dbReference>
<name>F4P5Z9_BATDJ</name>
<dbReference type="SUPFAM" id="SSF55961">
    <property type="entry name" value="Bet v1-like"/>
    <property type="match status" value="1"/>
</dbReference>
<evidence type="ECO:0000256" key="1">
    <source>
        <dbReference type="SAM" id="Phobius"/>
    </source>
</evidence>
<dbReference type="InterPro" id="IPR023393">
    <property type="entry name" value="START-like_dom_sf"/>
</dbReference>
<keyword evidence="1" id="KW-0812">Transmembrane</keyword>
<dbReference type="PANTHER" id="PTHR19308:SF14">
    <property type="entry name" value="START DOMAIN-CONTAINING PROTEIN"/>
    <property type="match status" value="1"/>
</dbReference>
<dbReference type="GO" id="GO:0005737">
    <property type="term" value="C:cytoplasm"/>
    <property type="evidence" value="ECO:0007669"/>
    <property type="project" value="UniProtKB-ARBA"/>
</dbReference>
<dbReference type="AlphaFoldDB" id="F4P5Z9"/>
<dbReference type="OrthoDB" id="333905at2759"/>